<evidence type="ECO:0000256" key="1">
    <source>
        <dbReference type="SAM" id="Phobius"/>
    </source>
</evidence>
<feature type="transmembrane region" description="Helical" evidence="1">
    <location>
        <begin position="173"/>
        <end position="192"/>
    </location>
</feature>
<feature type="transmembrane region" description="Helical" evidence="1">
    <location>
        <begin position="204"/>
        <end position="221"/>
    </location>
</feature>
<feature type="transmembrane region" description="Helical" evidence="1">
    <location>
        <begin position="130"/>
        <end position="152"/>
    </location>
</feature>
<name>A0ABS8FW57_9FIRM</name>
<feature type="transmembrane region" description="Helical" evidence="1">
    <location>
        <begin position="97"/>
        <end position="118"/>
    </location>
</feature>
<gene>
    <name evidence="2" type="ORF">LKD70_07505</name>
</gene>
<organism evidence="2 3">
    <name type="scientific">Ruminococcus turbiniformis</name>
    <dbReference type="NCBI Taxonomy" id="2881258"/>
    <lineage>
        <taxon>Bacteria</taxon>
        <taxon>Bacillati</taxon>
        <taxon>Bacillota</taxon>
        <taxon>Clostridia</taxon>
        <taxon>Eubacteriales</taxon>
        <taxon>Oscillospiraceae</taxon>
        <taxon>Ruminococcus</taxon>
    </lineage>
</organism>
<protein>
    <recommendedName>
        <fullName evidence="4">Histidine kinase N-terminal 7TM region domain-containing protein</fullName>
    </recommendedName>
</protein>
<keyword evidence="1" id="KW-0472">Membrane</keyword>
<keyword evidence="3" id="KW-1185">Reference proteome</keyword>
<keyword evidence="1" id="KW-1133">Transmembrane helix</keyword>
<dbReference type="RefSeq" id="WP_227707408.1">
    <property type="nucleotide sequence ID" value="NZ_JAJEQX010000011.1"/>
</dbReference>
<dbReference type="EMBL" id="JAJEQX010000011">
    <property type="protein sequence ID" value="MCC2254271.1"/>
    <property type="molecule type" value="Genomic_DNA"/>
</dbReference>
<keyword evidence="1" id="KW-0812">Transmembrane</keyword>
<proteinExistence type="predicted"/>
<evidence type="ECO:0008006" key="4">
    <source>
        <dbReference type="Google" id="ProtNLM"/>
    </source>
</evidence>
<sequence>MTYTFAVTFLLNIPLAFSEYLCCIILTYALIQKKPEGKWAAAMFIPYCLVLIVPTSLFFVRDWMGNAGVQLATVYIETAGWMLVLKTVYRETWGNTVVTGAAVVFLYWVLGGLSGFFLDGNYDLTVPSELAAYMAESGIGTLLVVSIAAWFLRKKRLYEEYTNFLYGESKTGLWKVFFALLPAVRVFAVELVNEKIILNNNNPMVDLFLLLLVYGVLNYVFRCDLQKYAVRRTVPGSWNPS</sequence>
<feature type="transmembrane region" description="Helical" evidence="1">
    <location>
        <begin position="43"/>
        <end position="61"/>
    </location>
</feature>
<evidence type="ECO:0000313" key="3">
    <source>
        <dbReference type="Proteomes" id="UP001198151"/>
    </source>
</evidence>
<dbReference type="Proteomes" id="UP001198151">
    <property type="component" value="Unassembled WGS sequence"/>
</dbReference>
<reference evidence="2 3" key="1">
    <citation type="submission" date="2021-10" db="EMBL/GenBank/DDBJ databases">
        <title>Anaerobic single-cell dispensing facilitates the cultivation of human gut bacteria.</title>
        <authorList>
            <person name="Afrizal A."/>
        </authorList>
    </citation>
    <scope>NUCLEOTIDE SEQUENCE [LARGE SCALE GENOMIC DNA]</scope>
    <source>
        <strain evidence="2 3">CLA-AA-H200</strain>
    </source>
</reference>
<comment type="caution">
    <text evidence="2">The sequence shown here is derived from an EMBL/GenBank/DDBJ whole genome shotgun (WGS) entry which is preliminary data.</text>
</comment>
<evidence type="ECO:0000313" key="2">
    <source>
        <dbReference type="EMBL" id="MCC2254271.1"/>
    </source>
</evidence>
<accession>A0ABS8FW57</accession>
<feature type="transmembrane region" description="Helical" evidence="1">
    <location>
        <begin position="6"/>
        <end position="31"/>
    </location>
</feature>